<evidence type="ECO:0000313" key="2">
    <source>
        <dbReference type="EMBL" id="VDP07524.1"/>
    </source>
</evidence>
<dbReference type="WBParaSite" id="SBAD_0000575701-mRNA-1">
    <property type="protein sequence ID" value="SBAD_0000575701-mRNA-1"/>
    <property type="gene ID" value="SBAD_0000575701"/>
</dbReference>
<reference evidence="4" key="1">
    <citation type="submission" date="2016-06" db="UniProtKB">
        <authorList>
            <consortium name="WormBaseParasite"/>
        </authorList>
    </citation>
    <scope>IDENTIFICATION</scope>
</reference>
<dbReference type="Proteomes" id="UP000270296">
    <property type="component" value="Unassembled WGS sequence"/>
</dbReference>
<dbReference type="EMBL" id="UZAM01009061">
    <property type="protein sequence ID" value="VDP07524.1"/>
    <property type="molecule type" value="Genomic_DNA"/>
</dbReference>
<feature type="compositionally biased region" description="Polar residues" evidence="1">
    <location>
        <begin position="52"/>
        <end position="63"/>
    </location>
</feature>
<reference evidence="2 3" key="2">
    <citation type="submission" date="2018-11" db="EMBL/GenBank/DDBJ databases">
        <authorList>
            <consortium name="Pathogen Informatics"/>
        </authorList>
    </citation>
    <scope>NUCLEOTIDE SEQUENCE [LARGE SCALE GENOMIC DNA]</scope>
</reference>
<keyword evidence="3" id="KW-1185">Reference proteome</keyword>
<evidence type="ECO:0000256" key="1">
    <source>
        <dbReference type="SAM" id="MobiDB-lite"/>
    </source>
</evidence>
<sequence>MYQYTKTLLGRLFPMRSQPTAANTDFSQSGVNLVESSRLAANNQRPRPKSEFYTSVNQTTGKNRGNGPNEDNDALNQRATFGAVRFSFVEALP</sequence>
<accession>A0A183IPI8</accession>
<feature type="region of interest" description="Disordered" evidence="1">
    <location>
        <begin position="39"/>
        <end position="74"/>
    </location>
</feature>
<organism evidence="4">
    <name type="scientific">Soboliphyme baturini</name>
    <dbReference type="NCBI Taxonomy" id="241478"/>
    <lineage>
        <taxon>Eukaryota</taxon>
        <taxon>Metazoa</taxon>
        <taxon>Ecdysozoa</taxon>
        <taxon>Nematoda</taxon>
        <taxon>Enoplea</taxon>
        <taxon>Dorylaimia</taxon>
        <taxon>Dioctophymatida</taxon>
        <taxon>Dioctophymatoidea</taxon>
        <taxon>Soboliphymatidae</taxon>
        <taxon>Soboliphyme</taxon>
    </lineage>
</organism>
<protein>
    <submittedName>
        <fullName evidence="2 4">Uncharacterized protein</fullName>
    </submittedName>
</protein>
<name>A0A183IPI8_9BILA</name>
<gene>
    <name evidence="2" type="ORF">SBAD_LOCUS5535</name>
</gene>
<evidence type="ECO:0000313" key="4">
    <source>
        <dbReference type="WBParaSite" id="SBAD_0000575701-mRNA-1"/>
    </source>
</evidence>
<evidence type="ECO:0000313" key="3">
    <source>
        <dbReference type="Proteomes" id="UP000270296"/>
    </source>
</evidence>
<proteinExistence type="predicted"/>
<dbReference type="AlphaFoldDB" id="A0A183IPI8"/>